<keyword evidence="22" id="KW-1185">Reference proteome</keyword>
<keyword evidence="8" id="KW-0521">NADP</keyword>
<evidence type="ECO:0000256" key="8">
    <source>
        <dbReference type="ARBA" id="ARBA00022857"/>
    </source>
</evidence>
<dbReference type="PANTHER" id="PTHR43550:SF3">
    <property type="entry name" value="3-KETODIHYDROSPHINGOSINE REDUCTASE"/>
    <property type="match status" value="1"/>
</dbReference>
<comment type="pathway">
    <text evidence="3">Sphingolipid metabolism.</text>
</comment>
<evidence type="ECO:0000256" key="7">
    <source>
        <dbReference type="ARBA" id="ARBA00022824"/>
    </source>
</evidence>
<evidence type="ECO:0000256" key="3">
    <source>
        <dbReference type="ARBA" id="ARBA00004991"/>
    </source>
</evidence>
<comment type="similarity">
    <text evidence="4">Belongs to the short-chain dehydrogenases/reductases (SDR) family.</text>
</comment>
<evidence type="ECO:0000256" key="4">
    <source>
        <dbReference type="ARBA" id="ARBA00006484"/>
    </source>
</evidence>
<evidence type="ECO:0000256" key="1">
    <source>
        <dbReference type="ARBA" id="ARBA00004586"/>
    </source>
</evidence>
<evidence type="ECO:0000256" key="20">
    <source>
        <dbReference type="SAM" id="Phobius"/>
    </source>
</evidence>
<keyword evidence="7" id="KW-0256">Endoplasmic reticulum</keyword>
<dbReference type="FunCoup" id="G8ZT24">
    <property type="interactions" value="147"/>
</dbReference>
<dbReference type="Pfam" id="PF00106">
    <property type="entry name" value="adh_short"/>
    <property type="match status" value="1"/>
</dbReference>
<evidence type="ECO:0000256" key="16">
    <source>
        <dbReference type="ARBA" id="ARBA00029797"/>
    </source>
</evidence>
<accession>G8ZT24</accession>
<feature type="transmembrane region" description="Helical" evidence="20">
    <location>
        <begin position="274"/>
        <end position="297"/>
    </location>
</feature>
<organism evidence="21 22">
    <name type="scientific">Torulaspora delbrueckii</name>
    <name type="common">Yeast</name>
    <name type="synonym">Candida colliculosa</name>
    <dbReference type="NCBI Taxonomy" id="4950"/>
    <lineage>
        <taxon>Eukaryota</taxon>
        <taxon>Fungi</taxon>
        <taxon>Dikarya</taxon>
        <taxon>Ascomycota</taxon>
        <taxon>Saccharomycotina</taxon>
        <taxon>Saccharomycetes</taxon>
        <taxon>Saccharomycetales</taxon>
        <taxon>Saccharomycetaceae</taxon>
        <taxon>Torulaspora</taxon>
    </lineage>
</organism>
<evidence type="ECO:0000256" key="9">
    <source>
        <dbReference type="ARBA" id="ARBA00022919"/>
    </source>
</evidence>
<keyword evidence="10 20" id="KW-1133">Transmembrane helix</keyword>
<comment type="catalytic activity">
    <reaction evidence="19">
        <text>sphinganine + NADP(+) = 3-oxosphinganine + NADPH + H(+)</text>
        <dbReference type="Rhea" id="RHEA:22640"/>
        <dbReference type="ChEBI" id="CHEBI:15378"/>
        <dbReference type="ChEBI" id="CHEBI:57783"/>
        <dbReference type="ChEBI" id="CHEBI:57817"/>
        <dbReference type="ChEBI" id="CHEBI:58299"/>
        <dbReference type="ChEBI" id="CHEBI:58349"/>
        <dbReference type="EC" id="1.1.1.102"/>
    </reaction>
    <physiologicalReaction direction="right-to-left" evidence="19">
        <dbReference type="Rhea" id="RHEA:22642"/>
    </physiologicalReaction>
</comment>
<evidence type="ECO:0000256" key="14">
    <source>
        <dbReference type="ARBA" id="ARBA00026112"/>
    </source>
</evidence>
<dbReference type="GO" id="GO:0047560">
    <property type="term" value="F:3-dehydrosphinganine reductase activity"/>
    <property type="evidence" value="ECO:0007669"/>
    <property type="project" value="UniProtKB-EC"/>
</dbReference>
<dbReference type="FunFam" id="3.40.50.720:FF:000578">
    <property type="entry name" value="3-ketodihydrosphingosine reductase"/>
    <property type="match status" value="1"/>
</dbReference>
<dbReference type="PANTHER" id="PTHR43550">
    <property type="entry name" value="3-KETODIHYDROSPHINGOSINE REDUCTASE"/>
    <property type="match status" value="1"/>
</dbReference>
<evidence type="ECO:0000256" key="5">
    <source>
        <dbReference type="ARBA" id="ARBA00022692"/>
    </source>
</evidence>
<evidence type="ECO:0000313" key="22">
    <source>
        <dbReference type="Proteomes" id="UP000005627"/>
    </source>
</evidence>
<dbReference type="EC" id="1.1.1.102" evidence="14"/>
<dbReference type="InterPro" id="IPR002347">
    <property type="entry name" value="SDR_fam"/>
</dbReference>
<comment type="pathway">
    <text evidence="2">Lipid metabolism; sphingolipid metabolism.</text>
</comment>
<dbReference type="HOGENOM" id="CLU_010194_3_0_1"/>
<gene>
    <name evidence="21" type="primary">TDEL0D01840</name>
    <name evidence="21" type="ORF">TDEL_0D01840</name>
</gene>
<keyword evidence="12" id="KW-0443">Lipid metabolism</keyword>
<proteinExistence type="inferred from homology"/>
<dbReference type="AlphaFoldDB" id="G8ZT24"/>
<evidence type="ECO:0000256" key="19">
    <source>
        <dbReference type="ARBA" id="ARBA00048930"/>
    </source>
</evidence>
<evidence type="ECO:0000256" key="15">
    <source>
        <dbReference type="ARBA" id="ARBA00026241"/>
    </source>
</evidence>
<dbReference type="Gene3D" id="3.40.50.720">
    <property type="entry name" value="NAD(P)-binding Rossmann-like Domain"/>
    <property type="match status" value="1"/>
</dbReference>
<evidence type="ECO:0000256" key="13">
    <source>
        <dbReference type="ARBA" id="ARBA00023136"/>
    </source>
</evidence>
<dbReference type="CDD" id="cd08939">
    <property type="entry name" value="KDSR-like_SDR_c"/>
    <property type="match status" value="1"/>
</dbReference>
<keyword evidence="5 20" id="KW-0812">Transmembrane</keyword>
<evidence type="ECO:0000313" key="21">
    <source>
        <dbReference type="EMBL" id="CCE91768.1"/>
    </source>
</evidence>
<dbReference type="GO" id="GO:0005789">
    <property type="term" value="C:endoplasmic reticulum membrane"/>
    <property type="evidence" value="ECO:0007669"/>
    <property type="project" value="UniProtKB-SubCell"/>
</dbReference>
<dbReference type="SUPFAM" id="SSF51735">
    <property type="entry name" value="NAD(P)-binding Rossmann-fold domains"/>
    <property type="match status" value="1"/>
</dbReference>
<dbReference type="GO" id="GO:0006666">
    <property type="term" value="P:3-keto-sphinganine metabolic process"/>
    <property type="evidence" value="ECO:0007669"/>
    <property type="project" value="EnsemblFungi"/>
</dbReference>
<dbReference type="UniPathway" id="UPA00222"/>
<dbReference type="GeneID" id="11502203"/>
<dbReference type="InParanoid" id="G8ZT24"/>
<keyword evidence="11" id="KW-0560">Oxidoreductase</keyword>
<keyword evidence="9" id="KW-0746">Sphingolipid metabolism</keyword>
<comment type="subcellular location">
    <subcellularLocation>
        <location evidence="1">Endoplasmic reticulum membrane</location>
    </subcellularLocation>
</comment>
<dbReference type="RefSeq" id="XP_003680979.1">
    <property type="nucleotide sequence ID" value="XM_003680931.1"/>
</dbReference>
<dbReference type="Proteomes" id="UP000005627">
    <property type="component" value="Chromosome 4"/>
</dbReference>
<dbReference type="GO" id="GO:0000166">
    <property type="term" value="F:nucleotide binding"/>
    <property type="evidence" value="ECO:0007669"/>
    <property type="project" value="UniProtKB-KW"/>
</dbReference>
<dbReference type="KEGG" id="tdl:TDEL_0D01840"/>
<dbReference type="EMBL" id="HE616745">
    <property type="protein sequence ID" value="CCE91768.1"/>
    <property type="molecule type" value="Genomic_DNA"/>
</dbReference>
<dbReference type="STRING" id="1076872.G8ZT24"/>
<evidence type="ECO:0000256" key="18">
    <source>
        <dbReference type="ARBA" id="ARBA00044737"/>
    </source>
</evidence>
<dbReference type="GO" id="GO:0005811">
    <property type="term" value="C:lipid droplet"/>
    <property type="evidence" value="ECO:0007669"/>
    <property type="project" value="EnsemblFungi"/>
</dbReference>
<keyword evidence="13 20" id="KW-0472">Membrane</keyword>
<evidence type="ECO:0000256" key="11">
    <source>
        <dbReference type="ARBA" id="ARBA00023002"/>
    </source>
</evidence>
<dbReference type="OrthoDB" id="10267115at2759"/>
<dbReference type="InterPro" id="IPR045022">
    <property type="entry name" value="KDSR-like"/>
</dbReference>
<dbReference type="PRINTS" id="PR00081">
    <property type="entry name" value="GDHRDH"/>
</dbReference>
<reference evidence="21 22" key="1">
    <citation type="journal article" date="2011" name="Proc. Natl. Acad. Sci. U.S.A.">
        <title>Evolutionary erosion of yeast sex chromosomes by mating-type switching accidents.</title>
        <authorList>
            <person name="Gordon J.L."/>
            <person name="Armisen D."/>
            <person name="Proux-Wera E."/>
            <person name="Oheigeartaigh S.S."/>
            <person name="Byrne K.P."/>
            <person name="Wolfe K.H."/>
        </authorList>
    </citation>
    <scope>NUCLEOTIDE SEQUENCE [LARGE SCALE GENOMIC DNA]</scope>
    <source>
        <strain evidence="22">ATCC 10662 / CBS 1146 / NBRC 0425 / NCYC 2629 / NRRL Y-866</strain>
    </source>
</reference>
<dbReference type="eggNOG" id="KOG1210">
    <property type="taxonomic scope" value="Eukaryota"/>
</dbReference>
<dbReference type="InterPro" id="IPR036291">
    <property type="entry name" value="NAD(P)-bd_dom_sf"/>
</dbReference>
<keyword evidence="6" id="KW-0547">Nucleotide-binding</keyword>
<name>G8ZT24_TORDE</name>
<evidence type="ECO:0000256" key="12">
    <source>
        <dbReference type="ARBA" id="ARBA00023098"/>
    </source>
</evidence>
<evidence type="ECO:0000256" key="2">
    <source>
        <dbReference type="ARBA" id="ARBA00004760"/>
    </source>
</evidence>
<evidence type="ECO:0000256" key="6">
    <source>
        <dbReference type="ARBA" id="ARBA00022741"/>
    </source>
</evidence>
<comment type="function">
    <text evidence="18">Catalyzes the reduction of 3'-oxosphinganine (3-ketodihydrosphingosine/KDS) to sphinganine (dihydrosphingosine/DHS), the second step of de novo sphingolipid biosynthesis.</text>
</comment>
<protein>
    <recommendedName>
        <fullName evidence="15">3-ketodihydrosphingosine reductase TSC10</fullName>
        <ecNumber evidence="14">1.1.1.102</ecNumber>
    </recommendedName>
    <alternativeName>
        <fullName evidence="17">3-dehydrosphinganine reductase</fullName>
    </alternativeName>
    <alternativeName>
        <fullName evidence="16">KDS reductase</fullName>
    </alternativeName>
</protein>
<evidence type="ECO:0000256" key="17">
    <source>
        <dbReference type="ARBA" id="ARBA00032891"/>
    </source>
</evidence>
<dbReference type="GO" id="GO:0030148">
    <property type="term" value="P:sphingolipid biosynthetic process"/>
    <property type="evidence" value="ECO:0007669"/>
    <property type="project" value="EnsemblFungi"/>
</dbReference>
<sequence length="316" mass="35752">MASIKYGLEDQVVLITGGSQGLGKQFAKKYYNESVRSKVVIVSRGVEKLRNAIQEVTDGEVSPRPLTKTDIWSGKDRIAYVPCDLSDYSSVSQLFEILKANDIVPTQFLACAGGSTPKLFKDLTGEQLEAGVKMNYFTALFLSHKVAQLYPYSHLILFSSETAFFPFIGYAQYAPSKEGIKALVSILRQELSHTRVSCVYPGNFESEGFALEELEKPAITKKIEGPSEPISCEECCNRIVRRLSQGYDDITVDLVGWFLMSTDMGLNKHDNYSFLWFLQLILGTLSNLFIVPIFMLMCRYDINKWHRNQKNPFQRK</sequence>
<evidence type="ECO:0000256" key="10">
    <source>
        <dbReference type="ARBA" id="ARBA00022989"/>
    </source>
</evidence>